<dbReference type="RefSeq" id="WP_304421064.1">
    <property type="nucleotide sequence ID" value="NZ_JANCMU010000006.1"/>
</dbReference>
<gene>
    <name evidence="1" type="ORF">NMK71_09860</name>
</gene>
<protein>
    <submittedName>
        <fullName evidence="1">DUF2851 family protein</fullName>
    </submittedName>
</protein>
<keyword evidence="2" id="KW-1185">Reference proteome</keyword>
<dbReference type="Proteomes" id="UP001152599">
    <property type="component" value="Unassembled WGS sequence"/>
</dbReference>
<proteinExistence type="predicted"/>
<evidence type="ECO:0000313" key="2">
    <source>
        <dbReference type="Proteomes" id="UP001152599"/>
    </source>
</evidence>
<reference evidence="1" key="1">
    <citation type="submission" date="2022-07" db="EMBL/GenBank/DDBJ databases">
        <title>Description and genome-wide analysis of Profundicola chukchiensis gen. nov., sp. nov., marine bacteria isolated from bottom sediments of the Chukchi Sea.</title>
        <authorList>
            <person name="Romanenko L."/>
            <person name="Otstavnykh N."/>
            <person name="Kurilenko V."/>
            <person name="Eremeev V."/>
            <person name="Velansky P."/>
            <person name="Mikhailov V."/>
            <person name="Isaeva M."/>
        </authorList>
    </citation>
    <scope>NUCLEOTIDE SEQUENCE</scope>
    <source>
        <strain evidence="1">KMM 9713</strain>
    </source>
</reference>
<organism evidence="1 2">
    <name type="scientific">Profundicola chukchiensis</name>
    <dbReference type="NCBI Taxonomy" id="2961959"/>
    <lineage>
        <taxon>Bacteria</taxon>
        <taxon>Pseudomonadati</taxon>
        <taxon>Bacteroidota</taxon>
        <taxon>Flavobacteriia</taxon>
        <taxon>Flavobacteriales</taxon>
        <taxon>Weeksellaceae</taxon>
        <taxon>Profundicola</taxon>
    </lineage>
</organism>
<dbReference type="InterPro" id="IPR021272">
    <property type="entry name" value="DUF2851"/>
</dbReference>
<name>A0A9X4RXC3_9FLAO</name>
<dbReference type="AlphaFoldDB" id="A0A9X4RXC3"/>
<accession>A0A9X4RXC3</accession>
<evidence type="ECO:0000313" key="1">
    <source>
        <dbReference type="EMBL" id="MDG4946722.1"/>
    </source>
</evidence>
<sequence>MTEDFLYYIWQFKLFDNPLFTWDGEEVFVEKPGLRNVNAGPDFLNASLKVGNISWHGNVEIHVKTSDWHLHGHDHDPNYENLILHVVYHHDTDAMPHDCPLVELNQKIPLSLFENYKNLQQKTQFIPCENLFHRVDEFTKSSFLEALYIQRLEERSRVLEQRLERLNGDWKALMFERIAYVFGLKVNADAFEMLAKSFPFKNLQEINRKAENMEAFLFGQAGYLYEPTDEYHQMLSNEYQFLKHKYNLKALENHHFKLLRLRPPNFPTIRISQLSSLYADEVNLFSKIMGAKSLNQLNDIFQKIKASSYWNTHYTFGNLAKTNTEKWLTQQRIQLIILNAVVPIKYLYAKKYGADNIEDLLDIVREIKPENNSIIKSFKQIGANIKDALDSQAYLELKKHYCDSKKCLNCRIGNKIIHHVR</sequence>
<dbReference type="Pfam" id="PF11013">
    <property type="entry name" value="DUF2851"/>
    <property type="match status" value="1"/>
</dbReference>
<dbReference type="EMBL" id="JANCMU010000006">
    <property type="protein sequence ID" value="MDG4946722.1"/>
    <property type="molecule type" value="Genomic_DNA"/>
</dbReference>
<comment type="caution">
    <text evidence="1">The sequence shown here is derived from an EMBL/GenBank/DDBJ whole genome shotgun (WGS) entry which is preliminary data.</text>
</comment>